<feature type="transmembrane region" description="Helical" evidence="9">
    <location>
        <begin position="180"/>
        <end position="201"/>
    </location>
</feature>
<keyword evidence="7 9" id="KW-1133">Transmembrane helix</keyword>
<keyword evidence="9" id="KW-0997">Cell inner membrane</keyword>
<dbReference type="InterPro" id="IPR001463">
    <property type="entry name" value="Na/Ala_symport"/>
</dbReference>
<evidence type="ECO:0000256" key="1">
    <source>
        <dbReference type="ARBA" id="ARBA00004651"/>
    </source>
</evidence>
<evidence type="ECO:0000256" key="6">
    <source>
        <dbReference type="ARBA" id="ARBA00022847"/>
    </source>
</evidence>
<accession>A0A6L7HVQ0</accession>
<evidence type="ECO:0000256" key="9">
    <source>
        <dbReference type="RuleBase" id="RU363064"/>
    </source>
</evidence>
<dbReference type="PRINTS" id="PR00175">
    <property type="entry name" value="NAALASMPORT"/>
</dbReference>
<evidence type="ECO:0000256" key="2">
    <source>
        <dbReference type="ARBA" id="ARBA00009261"/>
    </source>
</evidence>
<evidence type="ECO:0000256" key="8">
    <source>
        <dbReference type="ARBA" id="ARBA00023136"/>
    </source>
</evidence>
<feature type="transmembrane region" description="Helical" evidence="9">
    <location>
        <begin position="87"/>
        <end position="115"/>
    </location>
</feature>
<keyword evidence="5 9" id="KW-0812">Transmembrane</keyword>
<evidence type="ECO:0000313" key="10">
    <source>
        <dbReference type="EMBL" id="MXR68080.1"/>
    </source>
</evidence>
<keyword evidence="8 9" id="KW-0472">Membrane</keyword>
<dbReference type="Gene3D" id="1.20.1740.10">
    <property type="entry name" value="Amino acid/polyamine transporter I"/>
    <property type="match status" value="1"/>
</dbReference>
<feature type="transmembrane region" description="Helical" evidence="9">
    <location>
        <begin position="392"/>
        <end position="413"/>
    </location>
</feature>
<dbReference type="PANTHER" id="PTHR30330:SF1">
    <property type="entry name" value="AMINO-ACID CARRIER PROTEIN ALST"/>
    <property type="match status" value="1"/>
</dbReference>
<keyword evidence="3 9" id="KW-0813">Transport</keyword>
<dbReference type="GO" id="GO:0005886">
    <property type="term" value="C:plasma membrane"/>
    <property type="evidence" value="ECO:0007669"/>
    <property type="project" value="UniProtKB-SubCell"/>
</dbReference>
<feature type="transmembrane region" description="Helical" evidence="9">
    <location>
        <begin position="213"/>
        <end position="234"/>
    </location>
</feature>
<proteinExistence type="inferred from homology"/>
<feature type="transmembrane region" description="Helical" evidence="9">
    <location>
        <begin position="419"/>
        <end position="439"/>
    </location>
</feature>
<organism evidence="10 11">
    <name type="scientific">Shewanella insulae</name>
    <dbReference type="NCBI Taxonomy" id="2681496"/>
    <lineage>
        <taxon>Bacteria</taxon>
        <taxon>Pseudomonadati</taxon>
        <taxon>Pseudomonadota</taxon>
        <taxon>Gammaproteobacteria</taxon>
        <taxon>Alteromonadales</taxon>
        <taxon>Shewanellaceae</taxon>
        <taxon>Shewanella</taxon>
    </lineage>
</organism>
<feature type="transmembrane region" description="Helical" evidence="9">
    <location>
        <begin position="305"/>
        <end position="326"/>
    </location>
</feature>
<dbReference type="NCBIfam" id="TIGR00835">
    <property type="entry name" value="agcS"/>
    <property type="match status" value="1"/>
</dbReference>
<dbReference type="Proteomes" id="UP000474778">
    <property type="component" value="Unassembled WGS sequence"/>
</dbReference>
<dbReference type="FunFam" id="1.20.1740.10:FF:000004">
    <property type="entry name" value="Sodium:alanine symporter family protein"/>
    <property type="match status" value="1"/>
</dbReference>
<keyword evidence="6 9" id="KW-0769">Symport</keyword>
<dbReference type="RefSeq" id="WP_160794089.1">
    <property type="nucleotide sequence ID" value="NZ_WRPA01000003.1"/>
</dbReference>
<evidence type="ECO:0000256" key="3">
    <source>
        <dbReference type="ARBA" id="ARBA00022448"/>
    </source>
</evidence>
<reference evidence="10 11" key="1">
    <citation type="submission" date="2019-12" db="EMBL/GenBank/DDBJ databases">
        <title>Shewanella insulae sp. nov., isolated from a tidal flat.</title>
        <authorList>
            <person name="Yoon J.-H."/>
        </authorList>
    </citation>
    <scope>NUCLEOTIDE SEQUENCE [LARGE SCALE GENOMIC DNA]</scope>
    <source>
        <strain evidence="10 11">JBTF-M18</strain>
    </source>
</reference>
<comment type="similarity">
    <text evidence="2 9">Belongs to the alanine or glycine:cation symporter (AGCS) (TC 2.A.25) family.</text>
</comment>
<comment type="subcellular location">
    <subcellularLocation>
        <location evidence="9">Cell inner membrane</location>
        <topology evidence="9">Multi-pass membrane protein</topology>
    </subcellularLocation>
    <subcellularLocation>
        <location evidence="1">Cell membrane</location>
        <topology evidence="1">Multi-pass membrane protein</topology>
    </subcellularLocation>
</comment>
<keyword evidence="4" id="KW-1003">Cell membrane</keyword>
<evidence type="ECO:0000256" key="7">
    <source>
        <dbReference type="ARBA" id="ARBA00022989"/>
    </source>
</evidence>
<gene>
    <name evidence="10" type="ORF">GNT65_05245</name>
</gene>
<evidence type="ECO:0000256" key="5">
    <source>
        <dbReference type="ARBA" id="ARBA00022692"/>
    </source>
</evidence>
<sequence length="492" mass="51641">MFESVLNLVDSTINAVNGMLWGSVLIYVLVAAGVLFTLRLGFIQLRMFGHGSKLVLQGREKTNGISSFQVFCTSMAARVGTGNMAGVAVAITVGGAGAVFWMWLIALLGMATAFIESTLAQVYKVKDSEGQYRGGPAYYMEQGLGKRWMGSLFSVLLIIAFGFAFNAAQANTMTDALNNAFGFDKTMVGLVIVAVAAYIISGGLKKVAKVSELIVPVMAVAYLAIALVVLVMNLDQVPAALAYIVKSAFGWEEAAGGAMGAMMAGIARGLFSNEAGMGSAANIAASASPNPNHPASQGFVQMIGVFVDTIVICSATAAIILLSGVLDAPGEQKGIGLLQLALTNEVGGWAAYFVAFAIILFCFSSIIANYSYAESNILFLSKSKKVLYSFRALVLAMVMAGSVASLQLVWNFADVSMGLMALVNIAAIVMLSKVAFAVIKDYEVQLKAGKVPTFDAAHFPGLNGLDEKIWKGKPTAGVLAKEEGESVAVPEV</sequence>
<dbReference type="Pfam" id="PF01235">
    <property type="entry name" value="Na_Ala_symp"/>
    <property type="match status" value="1"/>
</dbReference>
<dbReference type="PROSITE" id="PS00873">
    <property type="entry name" value="NA_ALANINE_SYMP"/>
    <property type="match status" value="1"/>
</dbReference>
<protein>
    <submittedName>
        <fullName evidence="10">Amino acid carrier protein</fullName>
    </submittedName>
</protein>
<dbReference type="EMBL" id="WRPA01000003">
    <property type="protein sequence ID" value="MXR68080.1"/>
    <property type="molecule type" value="Genomic_DNA"/>
</dbReference>
<name>A0A6L7HVQ0_9GAMM</name>
<keyword evidence="11" id="KW-1185">Reference proteome</keyword>
<feature type="transmembrane region" description="Helical" evidence="9">
    <location>
        <begin position="20"/>
        <end position="42"/>
    </location>
</feature>
<dbReference type="GO" id="GO:0005283">
    <property type="term" value="F:amino acid:sodium symporter activity"/>
    <property type="evidence" value="ECO:0007669"/>
    <property type="project" value="InterPro"/>
</dbReference>
<dbReference type="PANTHER" id="PTHR30330">
    <property type="entry name" value="AGSS FAMILY TRANSPORTER, SODIUM-ALANINE"/>
    <property type="match status" value="1"/>
</dbReference>
<evidence type="ECO:0000313" key="11">
    <source>
        <dbReference type="Proteomes" id="UP000474778"/>
    </source>
</evidence>
<comment type="caution">
    <text evidence="10">The sequence shown here is derived from an EMBL/GenBank/DDBJ whole genome shotgun (WGS) entry which is preliminary data.</text>
</comment>
<feature type="transmembrane region" description="Helical" evidence="9">
    <location>
        <begin position="346"/>
        <end position="372"/>
    </location>
</feature>
<feature type="transmembrane region" description="Helical" evidence="9">
    <location>
        <begin position="148"/>
        <end position="168"/>
    </location>
</feature>
<dbReference type="AlphaFoldDB" id="A0A6L7HVQ0"/>
<evidence type="ECO:0000256" key="4">
    <source>
        <dbReference type="ARBA" id="ARBA00022475"/>
    </source>
</evidence>